<dbReference type="Proteomes" id="UP000009328">
    <property type="component" value="Unassembled WGS sequence"/>
</dbReference>
<keyword evidence="5" id="KW-1185">Reference proteome</keyword>
<feature type="region of interest" description="Disordered" evidence="2">
    <location>
        <begin position="247"/>
        <end position="308"/>
    </location>
</feature>
<dbReference type="InterPro" id="IPR036875">
    <property type="entry name" value="Znf_CCHC_sf"/>
</dbReference>
<feature type="compositionally biased region" description="Polar residues" evidence="2">
    <location>
        <begin position="329"/>
        <end position="338"/>
    </location>
</feature>
<gene>
    <name evidence="4" type="ORF">BN7_6768a</name>
</gene>
<feature type="compositionally biased region" description="Low complexity" evidence="2">
    <location>
        <begin position="260"/>
        <end position="271"/>
    </location>
</feature>
<comment type="caution">
    <text evidence="4">The sequence shown here is derived from an EMBL/GenBank/DDBJ whole genome shotgun (WGS) entry which is preliminary data.</text>
</comment>
<dbReference type="SMART" id="SM00343">
    <property type="entry name" value="ZnF_C2HC"/>
    <property type="match status" value="2"/>
</dbReference>
<name>K0L117_WICCF</name>
<feature type="compositionally biased region" description="Basic and acidic residues" evidence="2">
    <location>
        <begin position="362"/>
        <end position="379"/>
    </location>
</feature>
<evidence type="ECO:0000259" key="3">
    <source>
        <dbReference type="PROSITE" id="PS50158"/>
    </source>
</evidence>
<reference evidence="4 5" key="1">
    <citation type="journal article" date="2012" name="Eukaryot. Cell">
        <title>Draft genome sequence of Wickerhamomyces ciferrii NRRL Y-1031 F-60-10.</title>
        <authorList>
            <person name="Schneider J."/>
            <person name="Andrea H."/>
            <person name="Blom J."/>
            <person name="Jaenicke S."/>
            <person name="Ruckert C."/>
            <person name="Schorsch C."/>
            <person name="Szczepanowski R."/>
            <person name="Farwick M."/>
            <person name="Goesmann A."/>
            <person name="Puhler A."/>
            <person name="Schaffer S."/>
            <person name="Tauch A."/>
            <person name="Kohler T."/>
            <person name="Brinkrolf K."/>
        </authorList>
    </citation>
    <scope>NUCLEOTIDE SEQUENCE [LARGE SCALE GENOMIC DNA]</scope>
    <source>
        <strain evidence="5">ATCC 14091 / BCRC 22168 / CBS 111 / JCM 3599 / NBRC 0793 / NRRL Y-1031 F-60-10</strain>
    </source>
</reference>
<feature type="region of interest" description="Disordered" evidence="2">
    <location>
        <begin position="533"/>
        <end position="625"/>
    </location>
</feature>
<sequence length="625" mass="69418">MKKEATAAILAEYPALEKGRQDVLKLKTFQPDVYEAWLLLEGLKFTSIYMNPNVPGLVYPINHCNKFYTKNHQTIMDDMVEIMDAQLSITTMTTVDGTSFKLTKAWYPNITKPLMVQLSYSAKFFKSDLEALTSHLQGFNYQLIGSTLILKQGGSNSKSDDKFTHCLQAVIDWKEANLIGPPNKSIFESRLQLLNRDILKCTGCDKLGHYKVNCPEICATCSRAGHHQSNCNASVATLERIKMIQSQKYKKTKGGKVPLTSSSSAKATQSKGTKDKKSNMEKDGFSQTPKKKSSRPTLTQTNVPQTPKQVNKFAMAFNQPENQHEVARGSNSARVSSENDIEQPASKPSNTLKESFINKSGPNHEDKEKQKSNSNKTEDVAMDSAINEDSTTKENAIPANMENTITAEEAPQTNEGTKDAQDLNNSDITQNNQLDDHIFSEYAPRSLIQQVEEGHIEDLEESNTFSFKKSFTIVSKLNGGKPPVQIQRGRSPERNPELNKSAPEMSPNTKRKRIWDALDNVKPEDVQRAMKNAPHWMRPDQPTQQDKPIDPLGTKAGESQGGLLGSEADTEESDSEAEKANDSDMQIDDEGTHQDPIQPNLPAREEIGNPLGDDSNPKPGDTPSE</sequence>
<dbReference type="InParanoid" id="K0L117"/>
<keyword evidence="1" id="KW-0862">Zinc</keyword>
<feature type="region of interest" description="Disordered" evidence="2">
    <location>
        <begin position="476"/>
        <end position="511"/>
    </location>
</feature>
<feature type="compositionally biased region" description="Basic and acidic residues" evidence="2">
    <location>
        <begin position="272"/>
        <end position="284"/>
    </location>
</feature>
<evidence type="ECO:0000256" key="1">
    <source>
        <dbReference type="PROSITE-ProRule" id="PRU00047"/>
    </source>
</evidence>
<dbReference type="GO" id="GO:0003676">
    <property type="term" value="F:nucleic acid binding"/>
    <property type="evidence" value="ECO:0007669"/>
    <property type="project" value="InterPro"/>
</dbReference>
<protein>
    <recommendedName>
        <fullName evidence="3">CCHC-type domain-containing protein</fullName>
    </recommendedName>
</protein>
<evidence type="ECO:0000313" key="4">
    <source>
        <dbReference type="EMBL" id="CCH47153.1"/>
    </source>
</evidence>
<dbReference type="SUPFAM" id="SSF57756">
    <property type="entry name" value="Retrovirus zinc finger-like domains"/>
    <property type="match status" value="1"/>
</dbReference>
<feature type="compositionally biased region" description="Polar residues" evidence="2">
    <location>
        <begin position="295"/>
        <end position="308"/>
    </location>
</feature>
<organism evidence="4 5">
    <name type="scientific">Wickerhamomyces ciferrii (strain ATCC 14091 / BCRC 22168 / CBS 111 / JCM 3599 / NBRC 0793 / NRRL Y-1031 F-60-10)</name>
    <name type="common">Yeast</name>
    <name type="synonym">Pichia ciferrii</name>
    <dbReference type="NCBI Taxonomy" id="1206466"/>
    <lineage>
        <taxon>Eukaryota</taxon>
        <taxon>Fungi</taxon>
        <taxon>Dikarya</taxon>
        <taxon>Ascomycota</taxon>
        <taxon>Saccharomycotina</taxon>
        <taxon>Saccharomycetes</taxon>
        <taxon>Phaffomycetales</taxon>
        <taxon>Wickerhamomycetaceae</taxon>
        <taxon>Wickerhamomyces</taxon>
    </lineage>
</organism>
<proteinExistence type="predicted"/>
<evidence type="ECO:0000256" key="2">
    <source>
        <dbReference type="SAM" id="MobiDB-lite"/>
    </source>
</evidence>
<feature type="domain" description="CCHC-type" evidence="3">
    <location>
        <begin position="200"/>
        <end position="216"/>
    </location>
</feature>
<dbReference type="GO" id="GO:0008270">
    <property type="term" value="F:zinc ion binding"/>
    <property type="evidence" value="ECO:0007669"/>
    <property type="project" value="UniProtKB-KW"/>
</dbReference>
<feature type="region of interest" description="Disordered" evidence="2">
    <location>
        <begin position="322"/>
        <end position="429"/>
    </location>
</feature>
<accession>K0L117</accession>
<keyword evidence="1" id="KW-0863">Zinc-finger</keyword>
<dbReference type="HOGENOM" id="CLU_437562_0_0_1"/>
<dbReference type="AlphaFoldDB" id="K0L117"/>
<feature type="compositionally biased region" description="Polar residues" evidence="2">
    <location>
        <begin position="401"/>
        <end position="415"/>
    </location>
</feature>
<dbReference type="EMBL" id="CAIF01000340">
    <property type="protein sequence ID" value="CCH47153.1"/>
    <property type="molecule type" value="Genomic_DNA"/>
</dbReference>
<feature type="compositionally biased region" description="Polar residues" evidence="2">
    <location>
        <begin position="346"/>
        <end position="361"/>
    </location>
</feature>
<dbReference type="PROSITE" id="PS50158">
    <property type="entry name" value="ZF_CCHC"/>
    <property type="match status" value="1"/>
</dbReference>
<evidence type="ECO:0000313" key="5">
    <source>
        <dbReference type="Proteomes" id="UP000009328"/>
    </source>
</evidence>
<dbReference type="InterPro" id="IPR001878">
    <property type="entry name" value="Znf_CCHC"/>
</dbReference>
<keyword evidence="1" id="KW-0479">Metal-binding</keyword>